<feature type="compositionally biased region" description="Basic residues" evidence="1">
    <location>
        <begin position="53"/>
        <end position="73"/>
    </location>
</feature>
<dbReference type="Proteomes" id="UP000594263">
    <property type="component" value="Unplaced"/>
</dbReference>
<evidence type="ECO:0000256" key="1">
    <source>
        <dbReference type="SAM" id="MobiDB-lite"/>
    </source>
</evidence>
<keyword evidence="4" id="KW-1185">Reference proteome</keyword>
<feature type="region of interest" description="Disordered" evidence="1">
    <location>
        <begin position="36"/>
        <end position="73"/>
    </location>
</feature>
<sequence length="73" mass="8390">MSKVQDLPLPKFGEWDVNDPATAAGFTVIFNRAREEKKANGSESWKSASYRRSSQHGKQSHKDRLKRRWLCLG</sequence>
<dbReference type="OMA" id="QHENKTS"/>
<organism evidence="3 4">
    <name type="scientific">Kalanchoe fedtschenkoi</name>
    <name type="common">Lavender scallops</name>
    <name type="synonym">South American air plant</name>
    <dbReference type="NCBI Taxonomy" id="63787"/>
    <lineage>
        <taxon>Eukaryota</taxon>
        <taxon>Viridiplantae</taxon>
        <taxon>Streptophyta</taxon>
        <taxon>Embryophyta</taxon>
        <taxon>Tracheophyta</taxon>
        <taxon>Spermatophyta</taxon>
        <taxon>Magnoliopsida</taxon>
        <taxon>eudicotyledons</taxon>
        <taxon>Gunneridae</taxon>
        <taxon>Pentapetalae</taxon>
        <taxon>Saxifragales</taxon>
        <taxon>Crassulaceae</taxon>
        <taxon>Kalanchoe</taxon>
    </lineage>
</organism>
<dbReference type="InterPro" id="IPR008700">
    <property type="entry name" value="TypeIII_avirulence_cleave"/>
</dbReference>
<evidence type="ECO:0000259" key="2">
    <source>
        <dbReference type="Pfam" id="PF05627"/>
    </source>
</evidence>
<feature type="domain" description="RIN4 pathogenic type III effector avirulence factor Avr cleavage site" evidence="2">
    <location>
        <begin position="7"/>
        <end position="38"/>
    </location>
</feature>
<dbReference type="Pfam" id="PF05627">
    <property type="entry name" value="AvrRpt-cleavage"/>
    <property type="match status" value="1"/>
</dbReference>
<protein>
    <recommendedName>
        <fullName evidence="2">RIN4 pathogenic type III effector avirulence factor Avr cleavage site domain-containing protein</fullName>
    </recommendedName>
</protein>
<feature type="compositionally biased region" description="Polar residues" evidence="1">
    <location>
        <begin position="41"/>
        <end position="52"/>
    </location>
</feature>
<evidence type="ECO:0000313" key="3">
    <source>
        <dbReference type="EnsemblPlants" id="Kaladp0088s0094.1.v1.1"/>
    </source>
</evidence>
<evidence type="ECO:0000313" key="4">
    <source>
        <dbReference type="Proteomes" id="UP000594263"/>
    </source>
</evidence>
<dbReference type="EnsemblPlants" id="Kaladp0088s0094.1.v1.1">
    <property type="protein sequence ID" value="Kaladp0088s0094.1.v1.1"/>
    <property type="gene ID" value="Kaladp0088s0094.v1.1"/>
</dbReference>
<reference evidence="3" key="1">
    <citation type="submission" date="2021-01" db="UniProtKB">
        <authorList>
            <consortium name="EnsemblPlants"/>
        </authorList>
    </citation>
    <scope>IDENTIFICATION</scope>
</reference>
<dbReference type="PANTHER" id="PTHR33159:SF101">
    <property type="entry name" value="OS04G0379600 PROTEIN"/>
    <property type="match status" value="1"/>
</dbReference>
<accession>A0A7N0UVJ4</accession>
<dbReference type="PANTHER" id="PTHR33159">
    <property type="entry name" value="RPM1-INTERACTING PROTEIN 4 (RIN4) FAMILY PROTEIN"/>
    <property type="match status" value="1"/>
</dbReference>
<proteinExistence type="predicted"/>
<dbReference type="InterPro" id="IPR040387">
    <property type="entry name" value="RIN4/NOI4"/>
</dbReference>
<dbReference type="AlphaFoldDB" id="A0A7N0UVJ4"/>
<name>A0A7N0UVJ4_KALFE</name>
<dbReference type="Gramene" id="Kaladp0088s0094.1.v1.1">
    <property type="protein sequence ID" value="Kaladp0088s0094.1.v1.1"/>
    <property type="gene ID" value="Kaladp0088s0094.v1.1"/>
</dbReference>